<dbReference type="Gene3D" id="3.40.50.300">
    <property type="entry name" value="P-loop containing nucleotide triphosphate hydrolases"/>
    <property type="match status" value="1"/>
</dbReference>
<dbReference type="GO" id="GO:0005891">
    <property type="term" value="C:voltage-gated calcium channel complex"/>
    <property type="evidence" value="ECO:0007669"/>
    <property type="project" value="InterPro"/>
</dbReference>
<dbReference type="Pfam" id="PF00625">
    <property type="entry name" value="Guanylate_kin"/>
    <property type="match status" value="1"/>
</dbReference>
<evidence type="ECO:0000313" key="3">
    <source>
        <dbReference type="WBParaSite" id="PgR051X_g073_t01"/>
    </source>
</evidence>
<reference evidence="3" key="1">
    <citation type="submission" date="2022-11" db="UniProtKB">
        <authorList>
            <consortium name="WormBaseParasite"/>
        </authorList>
    </citation>
    <scope>IDENTIFICATION</scope>
</reference>
<evidence type="ECO:0000259" key="1">
    <source>
        <dbReference type="Pfam" id="PF00625"/>
    </source>
</evidence>
<protein>
    <submittedName>
        <fullName evidence="3">Guanylate kinase/L-type calcium channel beta subunit domain-containing protein</fullName>
    </submittedName>
</protein>
<evidence type="ECO:0000313" key="2">
    <source>
        <dbReference type="Proteomes" id="UP000887569"/>
    </source>
</evidence>
<dbReference type="PANTHER" id="PTHR11824">
    <property type="entry name" value="VOLTAGE-DEPENDENT CALCIUM CHANNEL BETA SUBUNIT"/>
    <property type="match status" value="1"/>
</dbReference>
<sequence length="61" mass="7042">MRPVCLVGPSLKGFQVTDMMHKAVFDFLKDRFRGRIIMTRVTVDIDSSSRQTLRRTESHAC</sequence>
<proteinExistence type="predicted"/>
<dbReference type="SUPFAM" id="SSF52540">
    <property type="entry name" value="P-loop containing nucleoside triphosphate hydrolases"/>
    <property type="match status" value="1"/>
</dbReference>
<dbReference type="InterPro" id="IPR000584">
    <property type="entry name" value="VDCC_L_bsu"/>
</dbReference>
<dbReference type="GO" id="GO:0005245">
    <property type="term" value="F:voltage-gated calcium channel activity"/>
    <property type="evidence" value="ECO:0007669"/>
    <property type="project" value="InterPro"/>
</dbReference>
<dbReference type="Proteomes" id="UP000887569">
    <property type="component" value="Unplaced"/>
</dbReference>
<dbReference type="InterPro" id="IPR008145">
    <property type="entry name" value="GK/Ca_channel_bsu"/>
</dbReference>
<keyword evidence="2" id="KW-1185">Reference proteome</keyword>
<name>A0A915BQ23_PARUN</name>
<dbReference type="WBParaSite" id="PgR051X_g073_t01">
    <property type="protein sequence ID" value="PgR051X_g073_t01"/>
    <property type="gene ID" value="PgR051X_g073"/>
</dbReference>
<dbReference type="InterPro" id="IPR027417">
    <property type="entry name" value="P-loop_NTPase"/>
</dbReference>
<accession>A0A915BQ23</accession>
<feature type="domain" description="Guanylate kinase/L-type calcium channel beta subunit" evidence="1">
    <location>
        <begin position="1"/>
        <end position="46"/>
    </location>
</feature>
<dbReference type="PRINTS" id="PR01626">
    <property type="entry name" value="LCACHANNELB"/>
</dbReference>
<dbReference type="AlphaFoldDB" id="A0A915BQ23"/>
<organism evidence="2 3">
    <name type="scientific">Parascaris univalens</name>
    <name type="common">Nematode worm</name>
    <dbReference type="NCBI Taxonomy" id="6257"/>
    <lineage>
        <taxon>Eukaryota</taxon>
        <taxon>Metazoa</taxon>
        <taxon>Ecdysozoa</taxon>
        <taxon>Nematoda</taxon>
        <taxon>Chromadorea</taxon>
        <taxon>Rhabditida</taxon>
        <taxon>Spirurina</taxon>
        <taxon>Ascaridomorpha</taxon>
        <taxon>Ascaridoidea</taxon>
        <taxon>Ascarididae</taxon>
        <taxon>Parascaris</taxon>
    </lineage>
</organism>